<dbReference type="SUPFAM" id="SSF52540">
    <property type="entry name" value="P-loop containing nucleoside triphosphate hydrolases"/>
    <property type="match status" value="1"/>
</dbReference>
<dbReference type="Gene3D" id="2.60.120.10">
    <property type="entry name" value="Jelly Rolls"/>
    <property type="match status" value="1"/>
</dbReference>
<protein>
    <submittedName>
        <fullName evidence="8">Type IV-A pilus assembly ATPase PilB</fullName>
    </submittedName>
</protein>
<dbReference type="InterPro" id="IPR037257">
    <property type="entry name" value="T2SS_E_N_sf"/>
</dbReference>
<dbReference type="CDD" id="cd00038">
    <property type="entry name" value="CAP_ED"/>
    <property type="match status" value="1"/>
</dbReference>
<dbReference type="GO" id="GO:0005737">
    <property type="term" value="C:cytoplasm"/>
    <property type="evidence" value="ECO:0007669"/>
    <property type="project" value="UniProtKB-SubCell"/>
</dbReference>
<dbReference type="SMART" id="SM00100">
    <property type="entry name" value="cNMP"/>
    <property type="match status" value="1"/>
</dbReference>
<dbReference type="GO" id="GO:0005886">
    <property type="term" value="C:plasma membrane"/>
    <property type="evidence" value="ECO:0007669"/>
    <property type="project" value="TreeGrafter"/>
</dbReference>
<comment type="subcellular location">
    <subcellularLocation>
        <location evidence="1">Cytoplasm</location>
    </subcellularLocation>
</comment>
<proteinExistence type="inferred from homology"/>
<dbReference type="Pfam" id="PF05157">
    <property type="entry name" value="MshEN"/>
    <property type="match status" value="1"/>
</dbReference>
<evidence type="ECO:0000313" key="9">
    <source>
        <dbReference type="Proteomes" id="UP000603545"/>
    </source>
</evidence>
<dbReference type="InterPro" id="IPR014710">
    <property type="entry name" value="RmlC-like_jellyroll"/>
</dbReference>
<reference evidence="8 9" key="1">
    <citation type="submission" date="2020-08" db="EMBL/GenBank/DDBJ databases">
        <title>Bridging the membrane lipid divide: bacteria of the FCB group superphylum have the potential to synthesize archaeal ether lipids.</title>
        <authorList>
            <person name="Villanueva L."/>
            <person name="Von Meijenfeldt F.A.B."/>
            <person name="Westbye A.B."/>
            <person name="Yadav S."/>
            <person name="Hopmans E.C."/>
            <person name="Dutilh B.E."/>
            <person name="Sinninghe Damste J.S."/>
        </authorList>
    </citation>
    <scope>NUCLEOTIDE SEQUENCE [LARGE SCALE GENOMIC DNA]</scope>
    <source>
        <strain evidence="8">NIOZ-UU82</strain>
    </source>
</reference>
<dbReference type="PROSITE" id="PS00662">
    <property type="entry name" value="T2SP_E"/>
    <property type="match status" value="1"/>
</dbReference>
<feature type="domain" description="Cyclic nucleotide-binding" evidence="7">
    <location>
        <begin position="634"/>
        <end position="729"/>
    </location>
</feature>
<sequence length="748" mass="83248">MTKTTLNKRPAPLRPVSSTRSSLKATIRDQSGAGKMKIGELLSKEGYITRNQLEEALSYQRKHQGRLGSILIRLGYIEEETIVNVLSRTYNYPAVIISKISPDPEALKILPYDLAGKYMAFPLGIDGDDLVISMAEPTDTLAVEQLQSEVQKGLKISVSTQNDIVEAYRTYYKISDEEYDNFFGVKKEEEEELSITVVDDFGSLVSEAAGEIELQAVREEEAEGQYLASDAPIIKLVNGILIKAVNDGVSDIHIEPFEKSVQVRYRLDGSLYKSMNLPISIKNALLSRMKILSGLNITERRIPQDGRIKMRFGKKKAVDFRVSTLPTLFGEGVVLRILDQSALNVDLTRLGFEPKTFETLKRCISIPYGLLLVTGPTGSGKTTTLYSVLNRLNKEDTKILTAEDPVEFNFRGINQVPVREEVGMTFAAALRAFLRQDPDIIMVGEIRDLETAEIAIKAAMTGHLVFSTLHTNDCPSTIGRLVDIGIPPYMLSSSITMVLSQRLARRLCPKCKVRVKNIDSEELESMGFSNDEIPDLTIYGPKGCPACNGTGYKGRLGLYELMALTDEVKEAINASVPENQLRKIAIQEGMVTLRDAGLKKIRQGLTSINEILKRTTVTKEALPAYLVNPDIENYENNDVIIREGNRDSDFFKLVQGALIVIKGGKKIAEIVEPGEYFGEISALTGKRRTASILSKGRSVIKRFPGDKLPEIIEKHPEVAKYLFETIAGRLNHANEIIVKLINERKQRK</sequence>
<evidence type="ECO:0000256" key="3">
    <source>
        <dbReference type="ARBA" id="ARBA00022490"/>
    </source>
</evidence>
<evidence type="ECO:0000313" key="8">
    <source>
        <dbReference type="EMBL" id="MBC8199718.1"/>
    </source>
</evidence>
<comment type="caution">
    <text evidence="8">The sequence shown here is derived from an EMBL/GenBank/DDBJ whole genome shotgun (WGS) entry which is preliminary data.</text>
</comment>
<dbReference type="AlphaFoldDB" id="A0A8J6N5J6"/>
<evidence type="ECO:0000259" key="7">
    <source>
        <dbReference type="PROSITE" id="PS50042"/>
    </source>
</evidence>
<dbReference type="NCBIfam" id="TIGR02538">
    <property type="entry name" value="type_IV_pilB"/>
    <property type="match status" value="1"/>
</dbReference>
<dbReference type="InterPro" id="IPR013374">
    <property type="entry name" value="ATPase_typ4_pilus-assembl_PilB"/>
</dbReference>
<dbReference type="GO" id="GO:0009297">
    <property type="term" value="P:pilus assembly"/>
    <property type="evidence" value="ECO:0007669"/>
    <property type="project" value="InterPro"/>
</dbReference>
<evidence type="ECO:0000256" key="1">
    <source>
        <dbReference type="ARBA" id="ARBA00004496"/>
    </source>
</evidence>
<evidence type="ECO:0000256" key="5">
    <source>
        <dbReference type="ARBA" id="ARBA00022840"/>
    </source>
</evidence>
<gene>
    <name evidence="8" type="primary">pilB</name>
    <name evidence="8" type="ORF">H8E80_06705</name>
</gene>
<dbReference type="SUPFAM" id="SSF51206">
    <property type="entry name" value="cAMP-binding domain-like"/>
    <property type="match status" value="1"/>
</dbReference>
<keyword evidence="4" id="KW-0547">Nucleotide-binding</keyword>
<dbReference type="InterPro" id="IPR007831">
    <property type="entry name" value="T2SS_GspE_N"/>
</dbReference>
<dbReference type="SMART" id="SM00382">
    <property type="entry name" value="AAA"/>
    <property type="match status" value="1"/>
</dbReference>
<organism evidence="8 9">
    <name type="scientific">Candidatus Desulfaltia bathyphila</name>
    <dbReference type="NCBI Taxonomy" id="2841697"/>
    <lineage>
        <taxon>Bacteria</taxon>
        <taxon>Pseudomonadati</taxon>
        <taxon>Thermodesulfobacteriota</taxon>
        <taxon>Desulfobacteria</taxon>
        <taxon>Desulfobacterales</taxon>
        <taxon>Desulfobacterales incertae sedis</taxon>
        <taxon>Candidatus Desulfaltia</taxon>
    </lineage>
</organism>
<dbReference type="Pfam" id="PF00437">
    <property type="entry name" value="T2SSE"/>
    <property type="match status" value="1"/>
</dbReference>
<dbReference type="Gene3D" id="3.30.300.160">
    <property type="entry name" value="Type II secretion system, protein E, N-terminal domain"/>
    <property type="match status" value="1"/>
</dbReference>
<dbReference type="SUPFAM" id="SSF160246">
    <property type="entry name" value="EspE N-terminal domain-like"/>
    <property type="match status" value="1"/>
</dbReference>
<comment type="similarity">
    <text evidence="2">Belongs to the GSP E family.</text>
</comment>
<dbReference type="PANTHER" id="PTHR30258">
    <property type="entry name" value="TYPE II SECRETION SYSTEM PROTEIN GSPE-RELATED"/>
    <property type="match status" value="1"/>
</dbReference>
<name>A0A8J6N5J6_9BACT</name>
<dbReference type="InterPro" id="IPR018490">
    <property type="entry name" value="cNMP-bd_dom_sf"/>
</dbReference>
<dbReference type="InterPro" id="IPR000595">
    <property type="entry name" value="cNMP-bd_dom"/>
</dbReference>
<keyword evidence="3" id="KW-0963">Cytoplasm</keyword>
<dbReference type="PANTHER" id="PTHR30258:SF1">
    <property type="entry name" value="PROTEIN TRANSPORT PROTEIN HOFB HOMOLOG"/>
    <property type="match status" value="1"/>
</dbReference>
<dbReference type="GO" id="GO:0016887">
    <property type="term" value="F:ATP hydrolysis activity"/>
    <property type="evidence" value="ECO:0007669"/>
    <property type="project" value="InterPro"/>
</dbReference>
<dbReference type="Pfam" id="PF00027">
    <property type="entry name" value="cNMP_binding"/>
    <property type="match status" value="1"/>
</dbReference>
<dbReference type="GO" id="GO:0005524">
    <property type="term" value="F:ATP binding"/>
    <property type="evidence" value="ECO:0007669"/>
    <property type="project" value="UniProtKB-KW"/>
</dbReference>
<evidence type="ECO:0000256" key="4">
    <source>
        <dbReference type="ARBA" id="ARBA00022741"/>
    </source>
</evidence>
<dbReference type="InterPro" id="IPR003593">
    <property type="entry name" value="AAA+_ATPase"/>
</dbReference>
<dbReference type="CDD" id="cd01129">
    <property type="entry name" value="PulE-GspE-like"/>
    <property type="match status" value="1"/>
</dbReference>
<evidence type="ECO:0000256" key="6">
    <source>
        <dbReference type="SAM" id="MobiDB-lite"/>
    </source>
</evidence>
<dbReference type="EMBL" id="JACNLL010000062">
    <property type="protein sequence ID" value="MBC8199718.1"/>
    <property type="molecule type" value="Genomic_DNA"/>
</dbReference>
<dbReference type="Proteomes" id="UP000603545">
    <property type="component" value="Unassembled WGS sequence"/>
</dbReference>
<dbReference type="FunFam" id="3.40.50.300:FF:000398">
    <property type="entry name" value="Type IV pilus assembly ATPase PilB"/>
    <property type="match status" value="1"/>
</dbReference>
<dbReference type="FunFam" id="3.30.450.90:FF:000001">
    <property type="entry name" value="Type II secretion system ATPase GspE"/>
    <property type="match status" value="1"/>
</dbReference>
<evidence type="ECO:0000256" key="2">
    <source>
        <dbReference type="ARBA" id="ARBA00006611"/>
    </source>
</evidence>
<feature type="region of interest" description="Disordered" evidence="6">
    <location>
        <begin position="1"/>
        <end position="25"/>
    </location>
</feature>
<dbReference type="PROSITE" id="PS50042">
    <property type="entry name" value="CNMP_BINDING_3"/>
    <property type="match status" value="1"/>
</dbReference>
<accession>A0A8J6N5J6</accession>
<dbReference type="Gene3D" id="3.30.450.90">
    <property type="match status" value="1"/>
</dbReference>
<keyword evidence="5" id="KW-0067">ATP-binding</keyword>
<dbReference type="InterPro" id="IPR027417">
    <property type="entry name" value="P-loop_NTPase"/>
</dbReference>
<dbReference type="InterPro" id="IPR001482">
    <property type="entry name" value="T2SS/T4SS_dom"/>
</dbReference>
<dbReference type="Gene3D" id="3.40.50.300">
    <property type="entry name" value="P-loop containing nucleotide triphosphate hydrolases"/>
    <property type="match status" value="1"/>
</dbReference>